<dbReference type="InterPro" id="IPR051801">
    <property type="entry name" value="GH28_Enzymes"/>
</dbReference>
<reference evidence="6" key="1">
    <citation type="journal article" date="2016" name="Sci. Rep.">
        <title>Horizontal Gene Transfer of Pectinases from Bacteria Preceded the Diversification of Stick and Leaf Insects.</title>
        <authorList>
            <person name="Shelomi M."/>
            <person name="Danchin E.G."/>
            <person name="Heckel D."/>
            <person name="Wipfler B."/>
            <person name="Bradler S."/>
            <person name="Zhou X."/>
            <person name="Pauchet Y."/>
        </authorList>
    </citation>
    <scope>NUCLEOTIDE SEQUENCE</scope>
    <source>
        <strain evidence="6">PSC9-1</strain>
        <tissue evidence="6">Midgut</tissue>
    </source>
</reference>
<dbReference type="SUPFAM" id="SSF51126">
    <property type="entry name" value="Pectin lyase-like"/>
    <property type="match status" value="1"/>
</dbReference>
<dbReference type="InterPro" id="IPR006626">
    <property type="entry name" value="PbH1"/>
</dbReference>
<feature type="signal peptide" evidence="5">
    <location>
        <begin position="1"/>
        <end position="23"/>
    </location>
</feature>
<sequence length="412" mass="44550">MEQYALKLSATFVILVLIHTGSGRDLRNVTEPKIPPSCTRLTGNGVDDTNTIQRALDKCSKGKAVELSSGTFYSGPLTIPSGVGLHIPEGVTLKASTTAALYDMGDNKCGTIDDLGLGCKPFITILRATGSGIYGKGVINGRGDTRMTGSNMTWWHLAREALAVRKLQNNPRLIQINDSVDITVYQITLMNSPFYHLTTSETYGFTVWGITISAPTSALNSDGIDPVGSQNVTIAYCNVTTGDDNIGIKALTAPSRHTSVFNNFFGHGDGLAIGSETNFGVSDVTVSNLTINNAHNGIYIKSNSFRGGLVTDVLFENVCINNVQWPINLDTRYYHMTGSGVPSFRNITIRNVKVLTNGTFIFHGVSNSNPIEVTFDDVHIKKGFTFFESYTQFTGTWVEDASGSQCGHFGNE</sequence>
<dbReference type="GO" id="GO:0005975">
    <property type="term" value="P:carbohydrate metabolic process"/>
    <property type="evidence" value="ECO:0007669"/>
    <property type="project" value="InterPro"/>
</dbReference>
<organism evidence="6">
    <name type="scientific">Peruphasma schultei</name>
    <dbReference type="NCBI Taxonomy" id="614134"/>
    <lineage>
        <taxon>Eukaryota</taxon>
        <taxon>Metazoa</taxon>
        <taxon>Ecdysozoa</taxon>
        <taxon>Arthropoda</taxon>
        <taxon>Hexapoda</taxon>
        <taxon>Insecta</taxon>
        <taxon>Pterygota</taxon>
        <taxon>Neoptera</taxon>
        <taxon>Polyneoptera</taxon>
        <taxon>Phasmatodea</taxon>
        <taxon>Verophasmatodea</taxon>
        <taxon>Areolatae</taxon>
        <taxon>Pseudophasmatoidea</taxon>
        <taxon>Pseudophasmatidae</taxon>
        <taxon>Pseudophasmatinae</taxon>
        <taxon>Anisomorphini</taxon>
        <taxon>Peruphasma</taxon>
    </lineage>
</organism>
<accession>A0A191XT25</accession>
<dbReference type="SMART" id="SM00710">
    <property type="entry name" value="PbH1"/>
    <property type="match status" value="5"/>
</dbReference>
<dbReference type="Pfam" id="PF00295">
    <property type="entry name" value="Glyco_hydro_28"/>
    <property type="match status" value="1"/>
</dbReference>
<dbReference type="InterPro" id="IPR000743">
    <property type="entry name" value="Glyco_hydro_28"/>
</dbReference>
<dbReference type="AlphaFoldDB" id="A0A191XT25"/>
<keyword evidence="3 4" id="KW-0326">Glycosidase</keyword>
<feature type="chain" id="PRO_5008249621" evidence="5">
    <location>
        <begin position="24"/>
        <end position="412"/>
    </location>
</feature>
<protein>
    <submittedName>
        <fullName evidence="6">Glycoside hydrolase family 28</fullName>
    </submittedName>
</protein>
<dbReference type="EMBL" id="KT921959">
    <property type="protein sequence ID" value="ANJ43632.1"/>
    <property type="molecule type" value="mRNA"/>
</dbReference>
<comment type="similarity">
    <text evidence="1 4">Belongs to the glycosyl hydrolase 28 family.</text>
</comment>
<dbReference type="PANTHER" id="PTHR31339">
    <property type="entry name" value="PECTIN LYASE-RELATED"/>
    <property type="match status" value="1"/>
</dbReference>
<dbReference type="GO" id="GO:0004650">
    <property type="term" value="F:polygalacturonase activity"/>
    <property type="evidence" value="ECO:0007669"/>
    <property type="project" value="InterPro"/>
</dbReference>
<dbReference type="InterPro" id="IPR012334">
    <property type="entry name" value="Pectin_lyas_fold"/>
</dbReference>
<evidence type="ECO:0000256" key="4">
    <source>
        <dbReference type="RuleBase" id="RU361169"/>
    </source>
</evidence>
<dbReference type="InterPro" id="IPR011050">
    <property type="entry name" value="Pectin_lyase_fold/virulence"/>
</dbReference>
<evidence type="ECO:0000256" key="2">
    <source>
        <dbReference type="ARBA" id="ARBA00022801"/>
    </source>
</evidence>
<keyword evidence="5" id="KW-0732">Signal</keyword>
<dbReference type="PANTHER" id="PTHR31339:SF9">
    <property type="entry name" value="PLASMIN AND FIBRONECTIN-BINDING PROTEIN A"/>
    <property type="match status" value="1"/>
</dbReference>
<keyword evidence="2 4" id="KW-0378">Hydrolase</keyword>
<proteinExistence type="evidence at transcript level"/>
<evidence type="ECO:0000256" key="1">
    <source>
        <dbReference type="ARBA" id="ARBA00008834"/>
    </source>
</evidence>
<evidence type="ECO:0000313" key="6">
    <source>
        <dbReference type="EMBL" id="ANJ43632.1"/>
    </source>
</evidence>
<evidence type="ECO:0000256" key="3">
    <source>
        <dbReference type="ARBA" id="ARBA00023295"/>
    </source>
</evidence>
<name>A0A191XT25_9NEOP</name>
<evidence type="ECO:0000256" key="5">
    <source>
        <dbReference type="SAM" id="SignalP"/>
    </source>
</evidence>
<dbReference type="Gene3D" id="2.160.20.10">
    <property type="entry name" value="Single-stranded right-handed beta-helix, Pectin lyase-like"/>
    <property type="match status" value="1"/>
</dbReference>